<dbReference type="Pfam" id="PF00535">
    <property type="entry name" value="Glycos_transf_2"/>
    <property type="match status" value="1"/>
</dbReference>
<name>S5TA04_9GAMM</name>
<evidence type="ECO:0000259" key="1">
    <source>
        <dbReference type="Pfam" id="PF00535"/>
    </source>
</evidence>
<dbReference type="PANTHER" id="PTHR22916">
    <property type="entry name" value="GLYCOSYLTRANSFERASE"/>
    <property type="match status" value="1"/>
</dbReference>
<dbReference type="SUPFAM" id="SSF53448">
    <property type="entry name" value="Nucleotide-diphospho-sugar transferases"/>
    <property type="match status" value="1"/>
</dbReference>
<keyword evidence="2" id="KW-0808">Transferase</keyword>
<keyword evidence="3" id="KW-1185">Reference proteome</keyword>
<dbReference type="HOGENOM" id="CLU_025996_21_1_6"/>
<accession>S5TA04</accession>
<dbReference type="KEGG" id="cza:CYCME_2264"/>
<dbReference type="eggNOG" id="COG1216">
    <property type="taxonomic scope" value="Bacteria"/>
</dbReference>
<organism evidence="2 3">
    <name type="scientific">Cycloclasticus zancles 78-ME</name>
    <dbReference type="NCBI Taxonomy" id="1198232"/>
    <lineage>
        <taxon>Bacteria</taxon>
        <taxon>Pseudomonadati</taxon>
        <taxon>Pseudomonadota</taxon>
        <taxon>Gammaproteobacteria</taxon>
        <taxon>Thiotrichales</taxon>
        <taxon>Piscirickettsiaceae</taxon>
        <taxon>Cycloclasticus</taxon>
    </lineage>
</organism>
<dbReference type="RefSeq" id="WP_020933064.1">
    <property type="nucleotide sequence ID" value="NC_021917.1"/>
</dbReference>
<dbReference type="Gene3D" id="3.90.550.10">
    <property type="entry name" value="Spore Coat Polysaccharide Biosynthesis Protein SpsA, Chain A"/>
    <property type="match status" value="1"/>
</dbReference>
<reference evidence="2 3" key="1">
    <citation type="submission" date="2013-05" db="EMBL/GenBank/DDBJ databases">
        <title>Between feast and famine: a lifestyle of most important marine PAH-degrading bacterium Cycloclasticus sp. 7ME.</title>
        <authorList>
            <person name="Yakimov M.M."/>
            <person name="Messina E."/>
            <person name="Genovese M."/>
            <person name="Denaro R."/>
            <person name="Crisafi F."/>
            <person name="Russo D."/>
            <person name="Cappello S."/>
            <person name="Santisi S."/>
            <person name="Smedile F."/>
            <person name="Golyshina O.V."/>
            <person name="Tran H."/>
            <person name="Pieper D.H."/>
            <person name="Golyshin P.N."/>
            <person name="Giuliano L."/>
        </authorList>
    </citation>
    <scope>NUCLEOTIDE SEQUENCE [LARGE SCALE GENOMIC DNA]</scope>
    <source>
        <strain evidence="2 3">78-ME</strain>
    </source>
</reference>
<dbReference type="PATRIC" id="fig|1198232.3.peg.2234"/>
<dbReference type="GO" id="GO:0016758">
    <property type="term" value="F:hexosyltransferase activity"/>
    <property type="evidence" value="ECO:0007669"/>
    <property type="project" value="UniProtKB-ARBA"/>
</dbReference>
<feature type="domain" description="Glycosyltransferase 2-like" evidence="1">
    <location>
        <begin position="5"/>
        <end position="140"/>
    </location>
</feature>
<dbReference type="InterPro" id="IPR029044">
    <property type="entry name" value="Nucleotide-diphossugar_trans"/>
</dbReference>
<dbReference type="EMBL" id="CP005996">
    <property type="protein sequence ID" value="AGS40576.1"/>
    <property type="molecule type" value="Genomic_DNA"/>
</dbReference>
<dbReference type="Proteomes" id="UP000015380">
    <property type="component" value="Chromosome"/>
</dbReference>
<evidence type="ECO:0000313" key="3">
    <source>
        <dbReference type="Proteomes" id="UP000015380"/>
    </source>
</evidence>
<reference evidence="3" key="2">
    <citation type="journal article" date="2016" name="Environ. Microbiol. Rep.">
        <title>Analysis of defence systems and a conjugative IncP-1 plasmid in the marine polyaromatic hydrocarbons-degrading bacterium Cycloclasticus sp. 78-ME.</title>
        <authorList>
            <person name="Yakimov M.M."/>
            <person name="Crisafi F."/>
            <person name="Messina E."/>
            <person name="Smedile F."/>
            <person name="Lopatina A."/>
            <person name="Denaro R."/>
            <person name="Pieper D.H."/>
            <person name="Golyshin P.N."/>
            <person name="Giuliano L."/>
        </authorList>
    </citation>
    <scope>NUCLEOTIDE SEQUENCE [LARGE SCALE GENOMIC DNA]</scope>
    <source>
        <strain evidence="3">78-ME</strain>
    </source>
</reference>
<proteinExistence type="predicted"/>
<gene>
    <name evidence="2" type="ORF">CYCME_2264</name>
</gene>
<sequence length="257" mass="29650">MPKISIITVCFNAEKYIEQTLKSVLDQKNGDIEYIVIDGASTDKTLNIIRQYEPKITKWISEPDNGIADAMNKGIKLATGEYLLFLHADDYLADCNVISNVLCYMESDADIYAFDVIYQTKDDNIRKATIPFGVRTYFKTPVMHQGAFCKKELFDQLGGFNESFKIAMDYDFFFRAFQQNATMEIQHQVLSVMRDTGVSSRQDWLSLKQRFAEEKMVHLENTSSPFMGALYRVYWTLYLPYRKVRSGVKALLTNGYK</sequence>
<protein>
    <submittedName>
        <fullName evidence="2">Glycosyl transferase family 2</fullName>
    </submittedName>
</protein>
<evidence type="ECO:0000313" key="2">
    <source>
        <dbReference type="EMBL" id="AGS40576.1"/>
    </source>
</evidence>
<dbReference type="AlphaFoldDB" id="S5TA04"/>
<dbReference type="InterPro" id="IPR001173">
    <property type="entry name" value="Glyco_trans_2-like"/>
</dbReference>
<dbReference type="CDD" id="cd06433">
    <property type="entry name" value="GT_2_WfgS_like"/>
    <property type="match status" value="1"/>
</dbReference>
<dbReference type="PANTHER" id="PTHR22916:SF67">
    <property type="entry name" value="COLANIC ACID BIOSYNTHESIS GLYCOSYL TRANSFERASE WCAE-RELATED"/>
    <property type="match status" value="1"/>
</dbReference>